<sequence length="68" mass="8152">MLLKKTDHLLKLKIVLKSTTQFTDEYAWKIFIDTEIESQDDIEVVMNYVATYRPKIYRQLQKLSQSLQ</sequence>
<dbReference type="AlphaFoldDB" id="A0A1G2HYC0"/>
<evidence type="ECO:0000313" key="2">
    <source>
        <dbReference type="Proteomes" id="UP000178380"/>
    </source>
</evidence>
<name>A0A1G2HYC0_9BACT</name>
<accession>A0A1G2HYC0</accession>
<gene>
    <name evidence="1" type="ORF">A3C58_02205</name>
</gene>
<organism evidence="1 2">
    <name type="scientific">Candidatus Staskawiczbacteria bacterium RIFCSPHIGHO2_02_FULL_34_10</name>
    <dbReference type="NCBI Taxonomy" id="1802205"/>
    <lineage>
        <taxon>Bacteria</taxon>
        <taxon>Candidatus Staskawicziibacteriota</taxon>
    </lineage>
</organism>
<protein>
    <submittedName>
        <fullName evidence="1">Uncharacterized protein</fullName>
    </submittedName>
</protein>
<proteinExistence type="predicted"/>
<reference evidence="1 2" key="1">
    <citation type="journal article" date="2016" name="Nat. Commun.">
        <title>Thousands of microbial genomes shed light on interconnected biogeochemical processes in an aquifer system.</title>
        <authorList>
            <person name="Anantharaman K."/>
            <person name="Brown C.T."/>
            <person name="Hug L.A."/>
            <person name="Sharon I."/>
            <person name="Castelle C.J."/>
            <person name="Probst A.J."/>
            <person name="Thomas B.C."/>
            <person name="Singh A."/>
            <person name="Wilkins M.J."/>
            <person name="Karaoz U."/>
            <person name="Brodie E.L."/>
            <person name="Williams K.H."/>
            <person name="Hubbard S.S."/>
            <person name="Banfield J.F."/>
        </authorList>
    </citation>
    <scope>NUCLEOTIDE SEQUENCE [LARGE SCALE GENOMIC DNA]</scope>
</reference>
<comment type="caution">
    <text evidence="1">The sequence shown here is derived from an EMBL/GenBank/DDBJ whole genome shotgun (WGS) entry which is preliminary data.</text>
</comment>
<dbReference type="Proteomes" id="UP000178380">
    <property type="component" value="Unassembled WGS sequence"/>
</dbReference>
<dbReference type="EMBL" id="MHOR01000007">
    <property type="protein sequence ID" value="OGZ67542.1"/>
    <property type="molecule type" value="Genomic_DNA"/>
</dbReference>
<evidence type="ECO:0000313" key="1">
    <source>
        <dbReference type="EMBL" id="OGZ67542.1"/>
    </source>
</evidence>